<protein>
    <submittedName>
        <fullName evidence="2">Uncharacterized protein</fullName>
    </submittedName>
</protein>
<dbReference type="Gene3D" id="2.60.20.10">
    <property type="entry name" value="Crystallins"/>
    <property type="match status" value="1"/>
</dbReference>
<gene>
    <name evidence="2" type="ORF">GCM10017600_57830</name>
</gene>
<evidence type="ECO:0000313" key="3">
    <source>
        <dbReference type="Proteomes" id="UP001143474"/>
    </source>
</evidence>
<organism evidence="2 3">
    <name type="scientific">Streptosporangium carneum</name>
    <dbReference type="NCBI Taxonomy" id="47481"/>
    <lineage>
        <taxon>Bacteria</taxon>
        <taxon>Bacillati</taxon>
        <taxon>Actinomycetota</taxon>
        <taxon>Actinomycetes</taxon>
        <taxon>Streptosporangiales</taxon>
        <taxon>Streptosporangiaceae</taxon>
        <taxon>Streptosporangium</taxon>
    </lineage>
</organism>
<feature type="signal peptide" evidence="1">
    <location>
        <begin position="1"/>
        <end position="27"/>
    </location>
</feature>
<reference evidence="2" key="1">
    <citation type="journal article" date="2014" name="Int. J. Syst. Evol. Microbiol.">
        <title>Complete genome sequence of Corynebacterium casei LMG S-19264T (=DSM 44701T), isolated from a smear-ripened cheese.</title>
        <authorList>
            <consortium name="US DOE Joint Genome Institute (JGI-PGF)"/>
            <person name="Walter F."/>
            <person name="Albersmeier A."/>
            <person name="Kalinowski J."/>
            <person name="Ruckert C."/>
        </authorList>
    </citation>
    <scope>NUCLEOTIDE SEQUENCE</scope>
    <source>
        <strain evidence="2">VKM Ac-2007</strain>
    </source>
</reference>
<dbReference type="EMBL" id="BSEV01000016">
    <property type="protein sequence ID" value="GLK12373.1"/>
    <property type="molecule type" value="Genomic_DNA"/>
</dbReference>
<dbReference type="AlphaFoldDB" id="A0A9W6MFY5"/>
<evidence type="ECO:0000256" key="1">
    <source>
        <dbReference type="SAM" id="SignalP"/>
    </source>
</evidence>
<name>A0A9W6MFY5_9ACTN</name>
<feature type="chain" id="PRO_5040972045" evidence="1">
    <location>
        <begin position="28"/>
        <end position="207"/>
    </location>
</feature>
<keyword evidence="1" id="KW-0732">Signal</keyword>
<sequence length="207" mass="21536">MRSLSLSAASVPAAMALSMAVAFPAGAAPSAPGWASPGGRHCVTQLTADKPFAAVTGENTTCYATFTEAVADATGGRITDAPRDSVSAMADPAFDRRVNALSQDTGQAVAQASAVILGIEYEHGNYGGGSWIVEADSGCNPDPGLDWGFPYLGNWNDKISSFRVYGDCWVNHYEDEDYGGATTGWRGSTSYIGSAMNDETSSIIWGG</sequence>
<dbReference type="Pfam" id="PF03995">
    <property type="entry name" value="Inhibitor_I36"/>
    <property type="match status" value="1"/>
</dbReference>
<evidence type="ECO:0000313" key="2">
    <source>
        <dbReference type="EMBL" id="GLK12373.1"/>
    </source>
</evidence>
<dbReference type="Proteomes" id="UP001143474">
    <property type="component" value="Unassembled WGS sequence"/>
</dbReference>
<dbReference type="InterPro" id="IPR011024">
    <property type="entry name" value="G_crystallin-like"/>
</dbReference>
<reference evidence="2" key="2">
    <citation type="submission" date="2023-01" db="EMBL/GenBank/DDBJ databases">
        <authorList>
            <person name="Sun Q."/>
            <person name="Evtushenko L."/>
        </authorList>
    </citation>
    <scope>NUCLEOTIDE SEQUENCE</scope>
    <source>
        <strain evidence="2">VKM Ac-2007</strain>
    </source>
</reference>
<comment type="caution">
    <text evidence="2">The sequence shown here is derived from an EMBL/GenBank/DDBJ whole genome shotgun (WGS) entry which is preliminary data.</text>
</comment>
<keyword evidence="3" id="KW-1185">Reference proteome</keyword>
<dbReference type="SUPFAM" id="SSF49695">
    <property type="entry name" value="gamma-Crystallin-like"/>
    <property type="match status" value="1"/>
</dbReference>
<proteinExistence type="predicted"/>
<accession>A0A9W6MFY5</accession>